<evidence type="ECO:0000256" key="6">
    <source>
        <dbReference type="ARBA" id="ARBA00022840"/>
    </source>
</evidence>
<dbReference type="GO" id="GO:0003678">
    <property type="term" value="F:DNA helicase activity"/>
    <property type="evidence" value="ECO:0007669"/>
    <property type="project" value="TreeGrafter"/>
</dbReference>
<dbReference type="GO" id="GO:0003684">
    <property type="term" value="F:damaged DNA binding"/>
    <property type="evidence" value="ECO:0007669"/>
    <property type="project" value="InterPro"/>
</dbReference>
<dbReference type="EMBL" id="VFYP01000001">
    <property type="protein sequence ID" value="TPP11112.1"/>
    <property type="molecule type" value="Genomic_DNA"/>
</dbReference>
<keyword evidence="7 9" id="KW-0238">DNA-binding</keyword>
<evidence type="ECO:0000256" key="4">
    <source>
        <dbReference type="ARBA" id="ARBA00022801"/>
    </source>
</evidence>
<dbReference type="Pfam" id="PF03461">
    <property type="entry name" value="TRCF"/>
    <property type="match status" value="1"/>
</dbReference>
<dbReference type="SMART" id="SM00490">
    <property type="entry name" value="HELICc"/>
    <property type="match status" value="1"/>
</dbReference>
<dbReference type="Gene3D" id="3.90.1150.50">
    <property type="entry name" value="Transcription-repair-coupling factor, D7 domain"/>
    <property type="match status" value="1"/>
</dbReference>
<dbReference type="SMART" id="SM00487">
    <property type="entry name" value="DEXDc"/>
    <property type="match status" value="1"/>
</dbReference>
<name>A0A504V135_9HYPH</name>
<keyword evidence="6 9" id="KW-0067">ATP-binding</keyword>
<comment type="subcellular location">
    <subcellularLocation>
        <location evidence="9">Cytoplasm</location>
    </subcellularLocation>
</comment>
<feature type="domain" description="Helicase ATP-binding" evidence="10">
    <location>
        <begin position="638"/>
        <end position="799"/>
    </location>
</feature>
<dbReference type="InterPro" id="IPR005118">
    <property type="entry name" value="TRCF_C"/>
</dbReference>
<evidence type="ECO:0000259" key="11">
    <source>
        <dbReference type="PROSITE" id="PS51194"/>
    </source>
</evidence>
<keyword evidence="3 9" id="KW-0227">DNA damage</keyword>
<sequence>MMPLIDVKRIVGAHSALTLSHVPDGMDAFILADLAREGRPVAYVVSDGQRLQNLEQTLSFAAPDIPVLTLPAWDCLPYDRVSPSADVSARRLAALSGLIALYLNPHPAIVLITVNAMLQKVAPADVIDSLGFSAKPGNQLRMDDIAARLERNGFDRVATVREVGEFAVRGGILDVFVPGSEEPVRLDFFGDTLESIRSFDPASQRTIGQVRSLDLNPMSEVTLTPESISRFRKNYLSLFGAATRDDALYAAVSEGRRYAGMEHWLPMFYDKLETTFDYLRGFRMVTDHTVREAAEERAKLIRDYYEARLNSATPGKGHLSQGTPYKPVPPERLYLGAGEFGKALDAFDPIRITPFAEHGGESRLVIEVAARPTPRWAKAANESGEENTRTNVFGQAVSYIAEKRASGVKVVVSGWSEGSLDRLLQVLNEHGLEKLVPVAALKDVDKLKKGEAGTAVLSLEGGFETNGLVIVGEQDILGDRMVRRSKRRKRAADFISEVASIDEGSIVVHAEHGIGRFVGLRTIEAAGAPRACLELQYADDAKLFLPVENIDLLSRYGGEATEVQLDKLGGGAWQMRKAKLKKRLLDMAGALIRIAAERMTRTAPVLTTQEGLYDEFAARFPYDETEDQDAAIEAVRSDLGQGRPMDRLVCGDVGFGKTEVALRAAFIAAMNGIQVAVVVPTTLLARQHFKTFSERFRGLPIRVQQASRLVGTKELNLVKKEVAEGKTDIVVGTHALLGTGVNFANLGLLIIDEEQHFGVKHKERLKELKSDVHVLTLSATPIPRTLQLAMTGVRELSLITTPPVDRMAVRTFISPFDPLVIRETLMREHYRGGQSFYVCPRLADLADIKSFLDENVPELKVAVAHGQMAAGELEDIMNAFYEGRYDVLLSTTIVESGLDVPTANTLIVHRADMFGLAQLYQIRGRVGRSKVRAFALLTLPVNKVLTAGAERRLKVLQSLDTLGAGFQLASHDLDIRGAGNLLGEEQSGHIKEVGFELYQQMLEEAVAEVKGVDEVVDTGWSPQIQVGTSVMIPENYVPDLHLRMALYRRLGELDDLREIDGFGAELIDRFGPMPIEVQHLLKVVYIKALCRVANVEKLEAGPKGVVVQFRGKQFPNPAALVGYIAKQGTMAKIRPDHSVFLTRDLPTPEKRLAGAAVVMTQLAELAKAG</sequence>
<gene>
    <name evidence="9 12" type="primary">mfd</name>
    <name evidence="12" type="ORF">FJQ55_09895</name>
</gene>
<dbReference type="GO" id="GO:0000716">
    <property type="term" value="P:transcription-coupled nucleotide-excision repair, DNA damage recognition"/>
    <property type="evidence" value="ECO:0007669"/>
    <property type="project" value="UniProtKB-UniRule"/>
</dbReference>
<keyword evidence="8 9" id="KW-0234">DNA repair</keyword>
<dbReference type="InterPro" id="IPR011545">
    <property type="entry name" value="DEAD/DEAH_box_helicase_dom"/>
</dbReference>
<keyword evidence="13" id="KW-1185">Reference proteome</keyword>
<keyword evidence="1 9" id="KW-0963">Cytoplasm</keyword>
<dbReference type="Pfam" id="PF00270">
    <property type="entry name" value="DEAD"/>
    <property type="match status" value="1"/>
</dbReference>
<evidence type="ECO:0000256" key="1">
    <source>
        <dbReference type="ARBA" id="ARBA00022490"/>
    </source>
</evidence>
<keyword evidence="2 9" id="KW-0547">Nucleotide-binding</keyword>
<reference evidence="12 13" key="1">
    <citation type="submission" date="2019-06" db="EMBL/GenBank/DDBJ databases">
        <title>Rhizobium sp. CL12 isolated from roots of soybean.</title>
        <authorList>
            <person name="Wang C."/>
        </authorList>
    </citation>
    <scope>NUCLEOTIDE SEQUENCE [LARGE SCALE GENOMIC DNA]</scope>
    <source>
        <strain evidence="12 13">CL12</strain>
    </source>
</reference>
<dbReference type="SMART" id="SM00982">
    <property type="entry name" value="TRCF"/>
    <property type="match status" value="1"/>
</dbReference>
<dbReference type="Pfam" id="PF00271">
    <property type="entry name" value="Helicase_C"/>
    <property type="match status" value="1"/>
</dbReference>
<dbReference type="Pfam" id="PF02559">
    <property type="entry name" value="CarD_TRCF_RID"/>
    <property type="match status" value="1"/>
</dbReference>
<dbReference type="InterPro" id="IPR003711">
    <property type="entry name" value="CarD-like/TRCF_RID"/>
</dbReference>
<dbReference type="GO" id="GO:0005524">
    <property type="term" value="F:ATP binding"/>
    <property type="evidence" value="ECO:0007669"/>
    <property type="project" value="UniProtKB-UniRule"/>
</dbReference>
<evidence type="ECO:0000313" key="13">
    <source>
        <dbReference type="Proteomes" id="UP000316429"/>
    </source>
</evidence>
<evidence type="ECO:0000256" key="8">
    <source>
        <dbReference type="ARBA" id="ARBA00023204"/>
    </source>
</evidence>
<dbReference type="PROSITE" id="PS51194">
    <property type="entry name" value="HELICASE_CTER"/>
    <property type="match status" value="1"/>
</dbReference>
<dbReference type="GO" id="GO:0016787">
    <property type="term" value="F:hydrolase activity"/>
    <property type="evidence" value="ECO:0007669"/>
    <property type="project" value="UniProtKB-KW"/>
</dbReference>
<evidence type="ECO:0000313" key="12">
    <source>
        <dbReference type="EMBL" id="TPP11112.1"/>
    </source>
</evidence>
<dbReference type="InterPro" id="IPR027417">
    <property type="entry name" value="P-loop_NTPase"/>
</dbReference>
<dbReference type="PROSITE" id="PS51192">
    <property type="entry name" value="HELICASE_ATP_BIND_1"/>
    <property type="match status" value="1"/>
</dbReference>
<dbReference type="GO" id="GO:0005737">
    <property type="term" value="C:cytoplasm"/>
    <property type="evidence" value="ECO:0007669"/>
    <property type="project" value="UniProtKB-SubCell"/>
</dbReference>
<evidence type="ECO:0000256" key="5">
    <source>
        <dbReference type="ARBA" id="ARBA00022806"/>
    </source>
</evidence>
<dbReference type="InterPro" id="IPR001650">
    <property type="entry name" value="Helicase_C-like"/>
</dbReference>
<comment type="similarity">
    <text evidence="9">In the N-terminal section; belongs to the UvrB family.</text>
</comment>
<dbReference type="HAMAP" id="MF_00969">
    <property type="entry name" value="TRCF"/>
    <property type="match status" value="1"/>
</dbReference>
<dbReference type="InterPro" id="IPR014001">
    <property type="entry name" value="Helicase_ATP-bd"/>
</dbReference>
<organism evidence="12 13">
    <name type="scientific">Rhizobium glycinendophyticum</name>
    <dbReference type="NCBI Taxonomy" id="2589807"/>
    <lineage>
        <taxon>Bacteria</taxon>
        <taxon>Pseudomonadati</taxon>
        <taxon>Pseudomonadota</taxon>
        <taxon>Alphaproteobacteria</taxon>
        <taxon>Hyphomicrobiales</taxon>
        <taxon>Rhizobiaceae</taxon>
        <taxon>Rhizobium/Agrobacterium group</taxon>
        <taxon>Rhizobium</taxon>
    </lineage>
</organism>
<dbReference type="Gene3D" id="3.40.50.11180">
    <property type="match status" value="1"/>
</dbReference>
<dbReference type="SUPFAM" id="SSF141259">
    <property type="entry name" value="CarD-like"/>
    <property type="match status" value="1"/>
</dbReference>
<evidence type="ECO:0000256" key="9">
    <source>
        <dbReference type="HAMAP-Rule" id="MF_00969"/>
    </source>
</evidence>
<comment type="function">
    <text evidence="9">Couples transcription and DNA repair by recognizing RNA polymerase (RNAP) stalled at DNA lesions. Mediates ATP-dependent release of RNAP and its truncated transcript from the DNA, and recruitment of nucleotide excision repair machinery to the damaged site.</text>
</comment>
<dbReference type="SUPFAM" id="SSF52540">
    <property type="entry name" value="P-loop containing nucleoside triphosphate hydrolases"/>
    <property type="match status" value="4"/>
</dbReference>
<dbReference type="SMART" id="SM01058">
    <property type="entry name" value="CarD_TRCF"/>
    <property type="match status" value="1"/>
</dbReference>
<dbReference type="InterPro" id="IPR037235">
    <property type="entry name" value="TRCF-like_C_D7"/>
</dbReference>
<accession>A0A504V135</accession>
<evidence type="ECO:0000256" key="7">
    <source>
        <dbReference type="ARBA" id="ARBA00023125"/>
    </source>
</evidence>
<evidence type="ECO:0000256" key="3">
    <source>
        <dbReference type="ARBA" id="ARBA00022763"/>
    </source>
</evidence>
<dbReference type="Gene3D" id="3.40.50.300">
    <property type="entry name" value="P-loop containing nucleotide triphosphate hydrolases"/>
    <property type="match status" value="2"/>
</dbReference>
<dbReference type="CDD" id="cd17991">
    <property type="entry name" value="DEXHc_TRCF"/>
    <property type="match status" value="1"/>
</dbReference>
<comment type="caution">
    <text evidence="12">The sequence shown here is derived from an EMBL/GenBank/DDBJ whole genome shotgun (WGS) entry which is preliminary data.</text>
</comment>
<dbReference type="EC" id="3.6.4.-" evidence="9"/>
<keyword evidence="5" id="KW-0347">Helicase</keyword>
<dbReference type="PANTHER" id="PTHR47964">
    <property type="entry name" value="ATP-DEPENDENT DNA HELICASE HOMOLOG RECG, CHLOROPLASTIC"/>
    <property type="match status" value="1"/>
</dbReference>
<protein>
    <recommendedName>
        <fullName evidence="9">Transcription-repair-coupling factor</fullName>
        <shortName evidence="9">TRCF</shortName>
        <ecNumber evidence="9">3.6.4.-</ecNumber>
    </recommendedName>
</protein>
<evidence type="ECO:0000256" key="2">
    <source>
        <dbReference type="ARBA" id="ARBA00022741"/>
    </source>
</evidence>
<feature type="domain" description="Helicase C-terminal" evidence="11">
    <location>
        <begin position="820"/>
        <end position="974"/>
    </location>
</feature>
<dbReference type="PANTHER" id="PTHR47964:SF1">
    <property type="entry name" value="ATP-DEPENDENT DNA HELICASE HOMOLOG RECG, CHLOROPLASTIC"/>
    <property type="match status" value="1"/>
</dbReference>
<dbReference type="AlphaFoldDB" id="A0A504V135"/>
<dbReference type="GO" id="GO:0006355">
    <property type="term" value="P:regulation of DNA-templated transcription"/>
    <property type="evidence" value="ECO:0007669"/>
    <property type="project" value="UniProtKB-UniRule"/>
</dbReference>
<dbReference type="InterPro" id="IPR041471">
    <property type="entry name" value="UvrB_inter"/>
</dbReference>
<dbReference type="Pfam" id="PF17757">
    <property type="entry name" value="UvrB_inter"/>
    <property type="match status" value="1"/>
</dbReference>
<dbReference type="InterPro" id="IPR036101">
    <property type="entry name" value="CarD-like/TRCF_RID_sf"/>
</dbReference>
<dbReference type="InterPro" id="IPR004576">
    <property type="entry name" value="Mfd"/>
</dbReference>
<comment type="similarity">
    <text evidence="9">In the C-terminal section; belongs to the helicase family. RecG subfamily.</text>
</comment>
<proteinExistence type="inferred from homology"/>
<dbReference type="SUPFAM" id="SSF143517">
    <property type="entry name" value="TRCF domain-like"/>
    <property type="match status" value="1"/>
</dbReference>
<evidence type="ECO:0000259" key="10">
    <source>
        <dbReference type="PROSITE" id="PS51192"/>
    </source>
</evidence>
<keyword evidence="4 9" id="KW-0378">Hydrolase</keyword>
<dbReference type="InterPro" id="IPR047112">
    <property type="entry name" value="RecG/Mfd"/>
</dbReference>
<dbReference type="Gene3D" id="2.40.10.170">
    <property type="match status" value="1"/>
</dbReference>
<dbReference type="OrthoDB" id="9804325at2"/>
<dbReference type="NCBIfam" id="TIGR00580">
    <property type="entry name" value="mfd"/>
    <property type="match status" value="1"/>
</dbReference>
<dbReference type="Gene3D" id="3.30.2060.10">
    <property type="entry name" value="Penicillin-binding protein 1b domain"/>
    <property type="match status" value="1"/>
</dbReference>
<dbReference type="Proteomes" id="UP000316429">
    <property type="component" value="Unassembled WGS sequence"/>
</dbReference>